<proteinExistence type="predicted"/>
<comment type="caution">
    <text evidence="1">The sequence shown here is derived from an EMBL/GenBank/DDBJ whole genome shotgun (WGS) entry which is preliminary data.</text>
</comment>
<organism evidence="1 2">
    <name type="scientific">Coniosporium uncinatum</name>
    <dbReference type="NCBI Taxonomy" id="93489"/>
    <lineage>
        <taxon>Eukaryota</taxon>
        <taxon>Fungi</taxon>
        <taxon>Dikarya</taxon>
        <taxon>Ascomycota</taxon>
        <taxon>Pezizomycotina</taxon>
        <taxon>Dothideomycetes</taxon>
        <taxon>Dothideomycetes incertae sedis</taxon>
        <taxon>Coniosporium</taxon>
    </lineage>
</organism>
<keyword evidence="2" id="KW-1185">Reference proteome</keyword>
<accession>A0ACC3CSM2</accession>
<protein>
    <submittedName>
        <fullName evidence="1">Uncharacterized protein</fullName>
    </submittedName>
</protein>
<reference evidence="1" key="1">
    <citation type="submission" date="2024-09" db="EMBL/GenBank/DDBJ databases">
        <title>Black Yeasts Isolated from many extreme environments.</title>
        <authorList>
            <person name="Coleine C."/>
            <person name="Stajich J.E."/>
            <person name="Selbmann L."/>
        </authorList>
    </citation>
    <scope>NUCLEOTIDE SEQUENCE</scope>
    <source>
        <strain evidence="1">CCFEE 5737</strain>
    </source>
</reference>
<gene>
    <name evidence="1" type="ORF">LTS18_002417</name>
</gene>
<feature type="non-terminal residue" evidence="1">
    <location>
        <position position="98"/>
    </location>
</feature>
<evidence type="ECO:0000313" key="1">
    <source>
        <dbReference type="EMBL" id="KAK3044010.1"/>
    </source>
</evidence>
<evidence type="ECO:0000313" key="2">
    <source>
        <dbReference type="Proteomes" id="UP001186974"/>
    </source>
</evidence>
<dbReference type="EMBL" id="JAWDJW010012554">
    <property type="protein sequence ID" value="KAK3044010.1"/>
    <property type="molecule type" value="Genomic_DNA"/>
</dbReference>
<dbReference type="Proteomes" id="UP001186974">
    <property type="component" value="Unassembled WGS sequence"/>
</dbReference>
<name>A0ACC3CSM2_9PEZI</name>
<sequence>MSTTTTAHLAHLTVPSTPDPLRLYYTDTKPPTASSPKGTILLLHGFPQTSHQFRHVLTPLAAAGYRVLAPDYRGAGRSSKPPGDAPAYRKSVMAADMH</sequence>